<sequence length="56" mass="6119">MVSALEDNNHIALTPQQKKAQRSRSVAIAVALALFVVVIFIVTIVKMGPAIMNRPF</sequence>
<keyword evidence="1" id="KW-1133">Transmembrane helix</keyword>
<name>A0A1I3HNU2_9HYPH</name>
<evidence type="ECO:0008006" key="4">
    <source>
        <dbReference type="Google" id="ProtNLM"/>
    </source>
</evidence>
<evidence type="ECO:0000256" key="1">
    <source>
        <dbReference type="SAM" id="Phobius"/>
    </source>
</evidence>
<keyword evidence="3" id="KW-1185">Reference proteome</keyword>
<dbReference type="Proteomes" id="UP000242763">
    <property type="component" value="Unassembled WGS sequence"/>
</dbReference>
<protein>
    <recommendedName>
        <fullName evidence="4">CoxF protein</fullName>
    </recommendedName>
</protein>
<reference evidence="3" key="1">
    <citation type="submission" date="2016-10" db="EMBL/GenBank/DDBJ databases">
        <authorList>
            <person name="Varghese N."/>
            <person name="Submissions S."/>
        </authorList>
    </citation>
    <scope>NUCLEOTIDE SEQUENCE [LARGE SCALE GENOMIC DNA]</scope>
    <source>
        <strain evidence="3">DSM 21857</strain>
    </source>
</reference>
<proteinExistence type="predicted"/>
<feature type="transmembrane region" description="Helical" evidence="1">
    <location>
        <begin position="26"/>
        <end position="45"/>
    </location>
</feature>
<evidence type="ECO:0000313" key="2">
    <source>
        <dbReference type="EMBL" id="SFI37438.1"/>
    </source>
</evidence>
<dbReference type="STRING" id="1121003.SAMN03080618_00286"/>
<keyword evidence="1" id="KW-0812">Transmembrane</keyword>
<organism evidence="2 3">
    <name type="scientific">Aquamicrobium aerolatum DSM 21857</name>
    <dbReference type="NCBI Taxonomy" id="1121003"/>
    <lineage>
        <taxon>Bacteria</taxon>
        <taxon>Pseudomonadati</taxon>
        <taxon>Pseudomonadota</taxon>
        <taxon>Alphaproteobacteria</taxon>
        <taxon>Hyphomicrobiales</taxon>
        <taxon>Phyllobacteriaceae</taxon>
        <taxon>Aerobium</taxon>
    </lineage>
</organism>
<evidence type="ECO:0000313" key="3">
    <source>
        <dbReference type="Proteomes" id="UP000242763"/>
    </source>
</evidence>
<accession>A0A1I3HNU2</accession>
<dbReference type="AlphaFoldDB" id="A0A1I3HNU2"/>
<keyword evidence="1" id="KW-0472">Membrane</keyword>
<dbReference type="EMBL" id="FORF01000001">
    <property type="protein sequence ID" value="SFI37438.1"/>
    <property type="molecule type" value="Genomic_DNA"/>
</dbReference>
<gene>
    <name evidence="2" type="ORF">SAMN03080618_00286</name>
</gene>